<proteinExistence type="predicted"/>
<comment type="caution">
    <text evidence="1">The sequence shown here is derived from an EMBL/GenBank/DDBJ whole genome shotgun (WGS) entry which is preliminary data.</text>
</comment>
<name>A0A5B7CRL4_PORTR</name>
<dbReference type="Proteomes" id="UP000324222">
    <property type="component" value="Unassembled WGS sequence"/>
</dbReference>
<gene>
    <name evidence="1" type="ORF">E2C01_004837</name>
</gene>
<accession>A0A5B7CRL4</accession>
<sequence>MHTLCCNNLFTQAVPEVHRPMLKTQLVNVPQTLTSHDLGVSSCSTIILSL</sequence>
<dbReference type="EMBL" id="VSRR010000200">
    <property type="protein sequence ID" value="MPC12159.1"/>
    <property type="molecule type" value="Genomic_DNA"/>
</dbReference>
<evidence type="ECO:0000313" key="2">
    <source>
        <dbReference type="Proteomes" id="UP000324222"/>
    </source>
</evidence>
<organism evidence="1 2">
    <name type="scientific">Portunus trituberculatus</name>
    <name type="common">Swimming crab</name>
    <name type="synonym">Neptunus trituberculatus</name>
    <dbReference type="NCBI Taxonomy" id="210409"/>
    <lineage>
        <taxon>Eukaryota</taxon>
        <taxon>Metazoa</taxon>
        <taxon>Ecdysozoa</taxon>
        <taxon>Arthropoda</taxon>
        <taxon>Crustacea</taxon>
        <taxon>Multicrustacea</taxon>
        <taxon>Malacostraca</taxon>
        <taxon>Eumalacostraca</taxon>
        <taxon>Eucarida</taxon>
        <taxon>Decapoda</taxon>
        <taxon>Pleocyemata</taxon>
        <taxon>Brachyura</taxon>
        <taxon>Eubrachyura</taxon>
        <taxon>Portunoidea</taxon>
        <taxon>Portunidae</taxon>
        <taxon>Portuninae</taxon>
        <taxon>Portunus</taxon>
    </lineage>
</organism>
<reference evidence="1 2" key="1">
    <citation type="submission" date="2019-05" db="EMBL/GenBank/DDBJ databases">
        <title>Another draft genome of Portunus trituberculatus and its Hox gene families provides insights of decapod evolution.</title>
        <authorList>
            <person name="Jeong J.-H."/>
            <person name="Song I."/>
            <person name="Kim S."/>
            <person name="Choi T."/>
            <person name="Kim D."/>
            <person name="Ryu S."/>
            <person name="Kim W."/>
        </authorList>
    </citation>
    <scope>NUCLEOTIDE SEQUENCE [LARGE SCALE GENOMIC DNA]</scope>
    <source>
        <tissue evidence="1">Muscle</tissue>
    </source>
</reference>
<protein>
    <submittedName>
        <fullName evidence="1">Uncharacterized protein</fullName>
    </submittedName>
</protein>
<keyword evidence="2" id="KW-1185">Reference proteome</keyword>
<evidence type="ECO:0000313" key="1">
    <source>
        <dbReference type="EMBL" id="MPC12159.1"/>
    </source>
</evidence>
<dbReference type="AlphaFoldDB" id="A0A5B7CRL4"/>